<feature type="transmembrane region" description="Helical" evidence="1">
    <location>
        <begin position="7"/>
        <end position="23"/>
    </location>
</feature>
<comment type="caution">
    <text evidence="2">The sequence shown here is derived from an EMBL/GenBank/DDBJ whole genome shotgun (WGS) entry which is preliminary data.</text>
</comment>
<evidence type="ECO:0000256" key="1">
    <source>
        <dbReference type="SAM" id="Phobius"/>
    </source>
</evidence>
<dbReference type="AlphaFoldDB" id="A0A091ARK2"/>
<sequence length="125" mass="13103">MMKTAKVSTWIALALLPVAVLLLGRHFRLVFLAGMAAVPLMLFLAAAHWPARKFLRWCALGLNGFVALLMVPAFAYMLAKVDAPPGVVALLPVLAVAQVLLIAPVLNVLALVAGVRARAAAPASA</sequence>
<dbReference type="EMBL" id="AVCK01000055">
    <property type="protein sequence ID" value="KFN41951.1"/>
    <property type="molecule type" value="Genomic_DNA"/>
</dbReference>
<feature type="transmembrane region" description="Helical" evidence="1">
    <location>
        <begin position="89"/>
        <end position="115"/>
    </location>
</feature>
<keyword evidence="1" id="KW-0472">Membrane</keyword>
<protein>
    <submittedName>
        <fullName evidence="2">Uncharacterized protein</fullName>
    </submittedName>
</protein>
<accession>A0A091ARK2</accession>
<feature type="transmembrane region" description="Helical" evidence="1">
    <location>
        <begin position="54"/>
        <end position="77"/>
    </location>
</feature>
<dbReference type="Proteomes" id="UP000029393">
    <property type="component" value="Unassembled WGS sequence"/>
</dbReference>
<feature type="transmembrane region" description="Helical" evidence="1">
    <location>
        <begin position="29"/>
        <end position="47"/>
    </location>
</feature>
<keyword evidence="3" id="KW-1185">Reference proteome</keyword>
<evidence type="ECO:0000313" key="3">
    <source>
        <dbReference type="Proteomes" id="UP000029393"/>
    </source>
</evidence>
<evidence type="ECO:0000313" key="2">
    <source>
        <dbReference type="EMBL" id="KFN41951.1"/>
    </source>
</evidence>
<dbReference type="PATRIC" id="fig|1384056.3.peg.2336"/>
<organism evidence="2 3">
    <name type="scientific">Arenimonas metalli CF5-1</name>
    <dbReference type="NCBI Taxonomy" id="1384056"/>
    <lineage>
        <taxon>Bacteria</taxon>
        <taxon>Pseudomonadati</taxon>
        <taxon>Pseudomonadota</taxon>
        <taxon>Gammaproteobacteria</taxon>
        <taxon>Lysobacterales</taxon>
        <taxon>Lysobacteraceae</taxon>
        <taxon>Arenimonas</taxon>
    </lineage>
</organism>
<reference evidence="2 3" key="1">
    <citation type="submission" date="2013-09" db="EMBL/GenBank/DDBJ databases">
        <title>Genome sequencing of Arenimonas metalli.</title>
        <authorList>
            <person name="Chen F."/>
            <person name="Wang G."/>
        </authorList>
    </citation>
    <scope>NUCLEOTIDE SEQUENCE [LARGE SCALE GENOMIC DNA]</scope>
    <source>
        <strain evidence="2 3">CF5-1</strain>
    </source>
</reference>
<keyword evidence="1" id="KW-1133">Transmembrane helix</keyword>
<proteinExistence type="predicted"/>
<dbReference type="STRING" id="1384056.N787_04085"/>
<gene>
    <name evidence="2" type="ORF">N787_04085</name>
</gene>
<keyword evidence="1" id="KW-0812">Transmembrane</keyword>
<name>A0A091ARK2_9GAMM</name>